<dbReference type="SUPFAM" id="SSF54909">
    <property type="entry name" value="Dimeric alpha+beta barrel"/>
    <property type="match status" value="1"/>
</dbReference>
<comment type="caution">
    <text evidence="2">The sequence shown here is derived from an EMBL/GenBank/DDBJ whole genome shotgun (WGS) entry which is preliminary data.</text>
</comment>
<evidence type="ECO:0000313" key="2">
    <source>
        <dbReference type="EMBL" id="KAJ3988853.1"/>
    </source>
</evidence>
<gene>
    <name evidence="2" type="ORF">F5890DRAFT_261611</name>
</gene>
<proteinExistence type="predicted"/>
<name>A0AA38Q8F6_9AGAR</name>
<dbReference type="InterPro" id="IPR051807">
    <property type="entry name" value="Sec-metab_biosynth-assoc"/>
</dbReference>
<dbReference type="Gene3D" id="3.30.70.1060">
    <property type="entry name" value="Dimeric alpha+beta barrel"/>
    <property type="match status" value="1"/>
</dbReference>
<organism evidence="2 3">
    <name type="scientific">Lentinula detonsa</name>
    <dbReference type="NCBI Taxonomy" id="2804962"/>
    <lineage>
        <taxon>Eukaryota</taxon>
        <taxon>Fungi</taxon>
        <taxon>Dikarya</taxon>
        <taxon>Basidiomycota</taxon>
        <taxon>Agaricomycotina</taxon>
        <taxon>Agaricomycetes</taxon>
        <taxon>Agaricomycetidae</taxon>
        <taxon>Agaricales</taxon>
        <taxon>Marasmiineae</taxon>
        <taxon>Omphalotaceae</taxon>
        <taxon>Lentinula</taxon>
    </lineage>
</organism>
<dbReference type="Pfam" id="PF03795">
    <property type="entry name" value="YCII"/>
    <property type="match status" value="1"/>
</dbReference>
<evidence type="ECO:0000259" key="1">
    <source>
        <dbReference type="Pfam" id="PF03795"/>
    </source>
</evidence>
<reference evidence="2" key="1">
    <citation type="submission" date="2022-08" db="EMBL/GenBank/DDBJ databases">
        <authorList>
            <consortium name="DOE Joint Genome Institute"/>
            <person name="Min B."/>
            <person name="Riley R."/>
            <person name="Sierra-Patev S."/>
            <person name="Naranjo-Ortiz M."/>
            <person name="Looney B."/>
            <person name="Konkel Z."/>
            <person name="Slot J.C."/>
            <person name="Sakamoto Y."/>
            <person name="Steenwyk J.L."/>
            <person name="Rokas A."/>
            <person name="Carro J."/>
            <person name="Camarero S."/>
            <person name="Ferreira P."/>
            <person name="Molpeceres G."/>
            <person name="Ruiz-Duenas F.J."/>
            <person name="Serrano A."/>
            <person name="Henrissat B."/>
            <person name="Drula E."/>
            <person name="Hughes K.W."/>
            <person name="Mata J.L."/>
            <person name="Ishikawa N.K."/>
            <person name="Vargas-Isla R."/>
            <person name="Ushijima S."/>
            <person name="Smith C.A."/>
            <person name="Ahrendt S."/>
            <person name="Andreopoulos W."/>
            <person name="He G."/>
            <person name="Labutti K."/>
            <person name="Lipzen A."/>
            <person name="Ng V."/>
            <person name="Sandor L."/>
            <person name="Barry K."/>
            <person name="Martinez A.T."/>
            <person name="Xiao Y."/>
            <person name="Gibbons J.G."/>
            <person name="Terashima K."/>
            <person name="Hibbett D.S."/>
            <person name="Grigoriev I.V."/>
        </authorList>
    </citation>
    <scope>NUCLEOTIDE SEQUENCE</scope>
    <source>
        <strain evidence="2">TFB7829</strain>
    </source>
</reference>
<dbReference type="PANTHER" id="PTHR33606:SF3">
    <property type="entry name" value="PROTEIN YCII"/>
    <property type="match status" value="1"/>
</dbReference>
<dbReference type="InterPro" id="IPR005545">
    <property type="entry name" value="YCII"/>
</dbReference>
<dbReference type="EMBL" id="MU801904">
    <property type="protein sequence ID" value="KAJ3988853.1"/>
    <property type="molecule type" value="Genomic_DNA"/>
</dbReference>
<sequence>MTVSNMGGNWFPVTAIVSGRFSSTCVILEHFSLFRMSSLRLSRAFLGSQKRLMSSTPKPKLHKFVLFAPDTKDSARSTVQKQHREAIAPFVQSGVVKVAGMTVTPESIESEEAAVKPFGSCIIYEAENIDVVRKMVESDIYYTSGVWDREKLVLVPFLPVTSFP</sequence>
<dbReference type="InterPro" id="IPR011008">
    <property type="entry name" value="Dimeric_a/b-barrel"/>
</dbReference>
<feature type="domain" description="YCII-related" evidence="1">
    <location>
        <begin position="63"/>
        <end position="149"/>
    </location>
</feature>
<dbReference type="AlphaFoldDB" id="A0AA38Q8F6"/>
<dbReference type="Proteomes" id="UP001163850">
    <property type="component" value="Unassembled WGS sequence"/>
</dbReference>
<evidence type="ECO:0000313" key="3">
    <source>
        <dbReference type="Proteomes" id="UP001163850"/>
    </source>
</evidence>
<dbReference type="PANTHER" id="PTHR33606">
    <property type="entry name" value="PROTEIN YCII"/>
    <property type="match status" value="1"/>
</dbReference>
<protein>
    <recommendedName>
        <fullName evidence="1">YCII-related domain-containing protein</fullName>
    </recommendedName>
</protein>
<accession>A0AA38Q8F6</accession>